<feature type="compositionally biased region" description="Low complexity" evidence="1">
    <location>
        <begin position="377"/>
        <end position="386"/>
    </location>
</feature>
<feature type="region of interest" description="Disordered" evidence="1">
    <location>
        <begin position="368"/>
        <end position="394"/>
    </location>
</feature>
<dbReference type="Gene3D" id="3.10.20.90">
    <property type="entry name" value="Phosphatidylinositol 3-kinase Catalytic Subunit, Chain A, domain 1"/>
    <property type="match status" value="1"/>
</dbReference>
<dbReference type="PROSITE" id="PS50053">
    <property type="entry name" value="UBIQUITIN_2"/>
    <property type="match status" value="1"/>
</dbReference>
<reference evidence="3" key="1">
    <citation type="journal article" date="2022" name="bioRxiv">
        <title>Genomics of Preaxostyla Flagellates Illuminates Evolutionary Transitions and the Path Towards Mitochondrial Loss.</title>
        <authorList>
            <person name="Novak L.V.F."/>
            <person name="Treitli S.C."/>
            <person name="Pyrih J."/>
            <person name="Halakuc P."/>
            <person name="Pipaliya S.V."/>
            <person name="Vacek V."/>
            <person name="Brzon O."/>
            <person name="Soukal P."/>
            <person name="Eme L."/>
            <person name="Dacks J.B."/>
            <person name="Karnkowska A."/>
            <person name="Elias M."/>
            <person name="Hampl V."/>
        </authorList>
    </citation>
    <scope>NUCLEOTIDE SEQUENCE</scope>
    <source>
        <strain evidence="3">RCP-MX</strain>
    </source>
</reference>
<accession>A0ABQ8UCB7</accession>
<evidence type="ECO:0000313" key="3">
    <source>
        <dbReference type="EMBL" id="KAJ4456925.1"/>
    </source>
</evidence>
<protein>
    <recommendedName>
        <fullName evidence="2">Ubiquitin-like domain-containing protein</fullName>
    </recommendedName>
</protein>
<keyword evidence="4" id="KW-1185">Reference proteome</keyword>
<dbReference type="InterPro" id="IPR000626">
    <property type="entry name" value="Ubiquitin-like_dom"/>
</dbReference>
<dbReference type="SUPFAM" id="SSF54236">
    <property type="entry name" value="Ubiquitin-like"/>
    <property type="match status" value="1"/>
</dbReference>
<gene>
    <name evidence="3" type="ORF">PAPYR_7747</name>
</gene>
<dbReference type="Proteomes" id="UP001141327">
    <property type="component" value="Unassembled WGS sequence"/>
</dbReference>
<organism evidence="3 4">
    <name type="scientific">Paratrimastix pyriformis</name>
    <dbReference type="NCBI Taxonomy" id="342808"/>
    <lineage>
        <taxon>Eukaryota</taxon>
        <taxon>Metamonada</taxon>
        <taxon>Preaxostyla</taxon>
        <taxon>Paratrimastigidae</taxon>
        <taxon>Paratrimastix</taxon>
    </lineage>
</organism>
<proteinExistence type="predicted"/>
<feature type="region of interest" description="Disordered" evidence="1">
    <location>
        <begin position="198"/>
        <end position="234"/>
    </location>
</feature>
<dbReference type="EMBL" id="JAPMOS010000058">
    <property type="protein sequence ID" value="KAJ4456925.1"/>
    <property type="molecule type" value="Genomic_DNA"/>
</dbReference>
<feature type="domain" description="Ubiquitin-like" evidence="2">
    <location>
        <begin position="9"/>
        <end position="48"/>
    </location>
</feature>
<name>A0ABQ8UCB7_9EUKA</name>
<evidence type="ECO:0000259" key="2">
    <source>
        <dbReference type="PROSITE" id="PS50053"/>
    </source>
</evidence>
<feature type="region of interest" description="Disordered" evidence="1">
    <location>
        <begin position="304"/>
        <end position="330"/>
    </location>
</feature>
<dbReference type="CDD" id="cd17039">
    <property type="entry name" value="Ubl_ubiquitin_like"/>
    <property type="match status" value="1"/>
</dbReference>
<evidence type="ECO:0000256" key="1">
    <source>
        <dbReference type="SAM" id="MobiDB-lite"/>
    </source>
</evidence>
<evidence type="ECO:0000313" key="4">
    <source>
        <dbReference type="Proteomes" id="UP001141327"/>
    </source>
</evidence>
<sequence>MNGVSLVLTVREVKASLQPLLSPPVEPSRMVLIYSGRPLDDALPLHSYIDTNNLIPDPLVIHLIVRSLPVAQAQENPMPTGFPVGAPPPPVPPQNLEALLRAFHAGVNPNQAAPFYLAGTYHPFYQVHADAQGQPPVPAMQMQGPQFFPFGPAAFFPALPPAGQGALFPMPMPANFQPIAQHTPGAVPYGPAVPGYPPLQVPPRPPPPRDLHLPLPPMMQPAAAQQEPLAPPEPEPRAPIHLVIPVQLLVRAFFTFITMGMLFAEGDRFLPSSPSRLLIAGALTVLSLAPELMAIYRSLHPAPPAPPPRAAAPGAEAQDENPPNPQEPGRWRRVALHRAPLPLRTLGWAVSLFASLLPFWQPAHFFEEPPATPTPAPVAAAGGADAAPEHLHRL</sequence>
<dbReference type="InterPro" id="IPR029071">
    <property type="entry name" value="Ubiquitin-like_domsf"/>
</dbReference>
<comment type="caution">
    <text evidence="3">The sequence shown here is derived from an EMBL/GenBank/DDBJ whole genome shotgun (WGS) entry which is preliminary data.</text>
</comment>